<dbReference type="Pfam" id="PF11790">
    <property type="entry name" value="Glyco_hydro_cc"/>
    <property type="match status" value="2"/>
</dbReference>
<evidence type="ECO:0000313" key="3">
    <source>
        <dbReference type="Proteomes" id="UP001491310"/>
    </source>
</evidence>
<dbReference type="InterPro" id="IPR024655">
    <property type="entry name" value="Asl1_glyco_hydro_catalytic"/>
</dbReference>
<keyword evidence="3" id="KW-1185">Reference proteome</keyword>
<sequence>MMIADRARFPPQVTCATMKVPGISSSDGSNSTERLSWYYTWSANNSDVAGQGQSVNNSSMEYVPMIWTGNTTSPDAQGGDRELYRDLNRIAQNIPILLGFNEPDNSKQANISSSDALKAWQHLEDKNPEFAMINYFPGATTRYPKEPIQDNFIRKAVSKLEQLSFVERYAWFALEGDTGLYANGALTSAGYAYWYAHR</sequence>
<evidence type="ECO:0000259" key="1">
    <source>
        <dbReference type="Pfam" id="PF11790"/>
    </source>
</evidence>
<organism evidence="2 3">
    <name type="scientific">Coccomyxa subellipsoidea</name>
    <dbReference type="NCBI Taxonomy" id="248742"/>
    <lineage>
        <taxon>Eukaryota</taxon>
        <taxon>Viridiplantae</taxon>
        <taxon>Chlorophyta</taxon>
        <taxon>core chlorophytes</taxon>
        <taxon>Trebouxiophyceae</taxon>
        <taxon>Trebouxiophyceae incertae sedis</taxon>
        <taxon>Coccomyxaceae</taxon>
        <taxon>Coccomyxa</taxon>
    </lineage>
</organism>
<feature type="domain" description="Asl1-like glycosyl hydrolase catalytic" evidence="1">
    <location>
        <begin position="29"/>
        <end position="124"/>
    </location>
</feature>
<protein>
    <recommendedName>
        <fullName evidence="1">Asl1-like glycosyl hydrolase catalytic domain-containing protein</fullName>
    </recommendedName>
</protein>
<accession>A0ABR2YFQ9</accession>
<dbReference type="PANTHER" id="PTHR34154">
    <property type="entry name" value="ALKALI-SENSITIVE LINKAGE PROTEIN 1"/>
    <property type="match status" value="1"/>
</dbReference>
<feature type="domain" description="Asl1-like glycosyl hydrolase catalytic" evidence="1">
    <location>
        <begin position="129"/>
        <end position="193"/>
    </location>
</feature>
<dbReference type="PANTHER" id="PTHR34154:SF3">
    <property type="entry name" value="ALKALI-SENSITIVE LINKAGE PROTEIN 1"/>
    <property type="match status" value="1"/>
</dbReference>
<dbReference type="EMBL" id="JALJOT010000013">
    <property type="protein sequence ID" value="KAK9904286.1"/>
    <property type="molecule type" value="Genomic_DNA"/>
</dbReference>
<proteinExistence type="predicted"/>
<dbReference type="Proteomes" id="UP001491310">
    <property type="component" value="Unassembled WGS sequence"/>
</dbReference>
<name>A0ABR2YFQ9_9CHLO</name>
<gene>
    <name evidence="2" type="ORF">WJX75_008387</name>
</gene>
<evidence type="ECO:0000313" key="2">
    <source>
        <dbReference type="EMBL" id="KAK9904286.1"/>
    </source>
</evidence>
<comment type="caution">
    <text evidence="2">The sequence shown here is derived from an EMBL/GenBank/DDBJ whole genome shotgun (WGS) entry which is preliminary data.</text>
</comment>
<dbReference type="InterPro" id="IPR053183">
    <property type="entry name" value="ASL1"/>
</dbReference>
<reference evidence="2 3" key="1">
    <citation type="journal article" date="2024" name="Nat. Commun.">
        <title>Phylogenomics reveals the evolutionary origins of lichenization in chlorophyte algae.</title>
        <authorList>
            <person name="Puginier C."/>
            <person name="Libourel C."/>
            <person name="Otte J."/>
            <person name="Skaloud P."/>
            <person name="Haon M."/>
            <person name="Grisel S."/>
            <person name="Petersen M."/>
            <person name="Berrin J.G."/>
            <person name="Delaux P.M."/>
            <person name="Dal Grande F."/>
            <person name="Keller J."/>
        </authorList>
    </citation>
    <scope>NUCLEOTIDE SEQUENCE [LARGE SCALE GENOMIC DNA]</scope>
    <source>
        <strain evidence="2 3">SAG 216-7</strain>
    </source>
</reference>